<evidence type="ECO:0000313" key="2">
    <source>
        <dbReference type="EMBL" id="CAE0644944.1"/>
    </source>
</evidence>
<sequence>MGNLCPNPKDEAGQKGNYQIDPIFEHYDKDHNGSWEFENFVDFVEEMLKFTSLKIQRFLWLKMILAIGEGHESPPKICDIPYYRITMGEFRTFMVTNQSKTFIAFIKRRFDYIVKKEVGGTADENLLDSLPPTPALRPVLEALESLESDADLLSDLEDEDILKGEMDILGKPDFEKLFTRSAKELRRREEEKREMRRREELQEELDDGDFLQSDEDTRSHEHQRDPVGRREYLMNDDYDSNAQQNYHSARKRVQRTNADLLEREDGKDLMKDDQNRDLVNTTSSDLMNRRDLLKGETDMDLLNAEIEITSDPELSSPSAMLRRDPLRVLQPAPSEPKNPLVATPNDEGHRRGSTYLGDINNVIAHPELYSETGVSYFKEGGGRPSRRPSQAAGLRDYTHTQPQSYASGHSRSNTHARSPSSAGGRSHRSHGSYHERELTREILGLDSKHSKPSPKGDNAVEDTKHSPQNPEPPKRYNTIPMRDSMASMSTEYRVEFPIEIRKRAPQTFGRGDRFETKWMTLVGTDIFYHTNKESLLAADLGRVKYDLEMPKYSTARKLQDPKTGVVMIPDSRVIAIEIGDN</sequence>
<evidence type="ECO:0000256" key="1">
    <source>
        <dbReference type="SAM" id="MobiDB-lite"/>
    </source>
</evidence>
<feature type="compositionally biased region" description="Acidic residues" evidence="1">
    <location>
        <begin position="201"/>
        <end position="214"/>
    </location>
</feature>
<feature type="region of interest" description="Disordered" evidence="1">
    <location>
        <begin position="375"/>
        <end position="480"/>
    </location>
</feature>
<feature type="compositionally biased region" description="Basic and acidic residues" evidence="1">
    <location>
        <begin position="185"/>
        <end position="200"/>
    </location>
</feature>
<feature type="compositionally biased region" description="Basic and acidic residues" evidence="1">
    <location>
        <begin position="215"/>
        <end position="231"/>
    </location>
</feature>
<protein>
    <recommendedName>
        <fullName evidence="3">EF-hand domain-containing protein</fullName>
    </recommendedName>
</protein>
<organism evidence="2">
    <name type="scientific">Lotharella globosa</name>
    <dbReference type="NCBI Taxonomy" id="91324"/>
    <lineage>
        <taxon>Eukaryota</taxon>
        <taxon>Sar</taxon>
        <taxon>Rhizaria</taxon>
        <taxon>Cercozoa</taxon>
        <taxon>Chlorarachniophyceae</taxon>
        <taxon>Lotharella</taxon>
    </lineage>
</organism>
<proteinExistence type="predicted"/>
<feature type="compositionally biased region" description="Polar residues" evidence="1">
    <location>
        <begin position="399"/>
        <end position="413"/>
    </location>
</feature>
<accession>A0A7S3Y983</accession>
<gene>
    <name evidence="2" type="ORF">LGLO00237_LOCUS966</name>
</gene>
<feature type="region of interest" description="Disordered" evidence="1">
    <location>
        <begin position="185"/>
        <end position="231"/>
    </location>
</feature>
<feature type="compositionally biased region" description="Low complexity" evidence="1">
    <location>
        <begin position="415"/>
        <end position="424"/>
    </location>
</feature>
<evidence type="ECO:0008006" key="3">
    <source>
        <dbReference type="Google" id="ProtNLM"/>
    </source>
</evidence>
<feature type="region of interest" description="Disordered" evidence="1">
    <location>
        <begin position="329"/>
        <end position="352"/>
    </location>
</feature>
<dbReference type="EMBL" id="HBIV01001394">
    <property type="protein sequence ID" value="CAE0644944.1"/>
    <property type="molecule type" value="Transcribed_RNA"/>
</dbReference>
<dbReference type="AlphaFoldDB" id="A0A7S3Y983"/>
<reference evidence="2" key="1">
    <citation type="submission" date="2021-01" db="EMBL/GenBank/DDBJ databases">
        <authorList>
            <person name="Corre E."/>
            <person name="Pelletier E."/>
            <person name="Niang G."/>
            <person name="Scheremetjew M."/>
            <person name="Finn R."/>
            <person name="Kale V."/>
            <person name="Holt S."/>
            <person name="Cochrane G."/>
            <person name="Meng A."/>
            <person name="Brown T."/>
            <person name="Cohen L."/>
        </authorList>
    </citation>
    <scope>NUCLEOTIDE SEQUENCE</scope>
    <source>
        <strain evidence="2">CCCM811</strain>
    </source>
</reference>
<name>A0A7S3Y983_9EUKA</name>